<sequence>MNRNSHIEPQQATGPNSTRQSHPSILPGNNNKSGMSGAVGFTGGVGGYPTPIGHQSDLSFVMSLVEDLSQVLQTNQALTAGVVDRMGKIREKAKLSNLKNEDIIAAAATELNGTKLQCPLQILLTELPTEESKNIEKENLELRCALETSEKDRKENWKLAVQGANILTDITEKMHRFKEQHEVDTIIWHRNYRKQLAAEREENLNLRCQINDMKSAACRANETLRQARRFMNDNDELHELRVQNISLRQEKRYWKRLALPLISDDDPEWSDDDDLIDSEEKKRLVAQQLRRIRIERDGPDINDLPQII</sequence>
<protein>
    <submittedName>
        <fullName evidence="3">Bgt-1785</fullName>
    </submittedName>
</protein>
<feature type="coiled-coil region" evidence="1">
    <location>
        <begin position="189"/>
        <end position="216"/>
    </location>
</feature>
<accession>A0A9X9LBU4</accession>
<evidence type="ECO:0000256" key="2">
    <source>
        <dbReference type="SAM" id="MobiDB-lite"/>
    </source>
</evidence>
<dbReference type="AlphaFoldDB" id="A0A9X9LBU4"/>
<dbReference type="PANTHER" id="PTHR39472:SF1">
    <property type="entry name" value="EXPRESSED PROTEIN"/>
    <property type="match status" value="1"/>
</dbReference>
<organism evidence="3 4">
    <name type="scientific">Blumeria graminis f. sp. tritici</name>
    <dbReference type="NCBI Taxonomy" id="62690"/>
    <lineage>
        <taxon>Eukaryota</taxon>
        <taxon>Fungi</taxon>
        <taxon>Dikarya</taxon>
        <taxon>Ascomycota</taxon>
        <taxon>Pezizomycotina</taxon>
        <taxon>Leotiomycetes</taxon>
        <taxon>Erysiphales</taxon>
        <taxon>Erysiphaceae</taxon>
        <taxon>Blumeria</taxon>
    </lineage>
</organism>
<evidence type="ECO:0000313" key="3">
    <source>
        <dbReference type="EMBL" id="VCU41236.1"/>
    </source>
</evidence>
<keyword evidence="4" id="KW-1185">Reference proteome</keyword>
<name>A0A9X9LBU4_BLUGR</name>
<reference evidence="3 4" key="1">
    <citation type="submission" date="2018-08" db="EMBL/GenBank/DDBJ databases">
        <authorList>
            <person name="Muller C M."/>
        </authorList>
    </citation>
    <scope>NUCLEOTIDE SEQUENCE [LARGE SCALE GENOMIC DNA]</scope>
</reference>
<proteinExistence type="predicted"/>
<evidence type="ECO:0000313" key="4">
    <source>
        <dbReference type="Proteomes" id="UP000324639"/>
    </source>
</evidence>
<feature type="region of interest" description="Disordered" evidence="2">
    <location>
        <begin position="1"/>
        <end position="38"/>
    </location>
</feature>
<evidence type="ECO:0000256" key="1">
    <source>
        <dbReference type="SAM" id="Coils"/>
    </source>
</evidence>
<dbReference type="Proteomes" id="UP000324639">
    <property type="component" value="Chromosome Bgt_-04"/>
</dbReference>
<keyword evidence="1" id="KW-0175">Coiled coil</keyword>
<dbReference type="EMBL" id="LR026987">
    <property type="protein sequence ID" value="VCU41236.1"/>
    <property type="molecule type" value="Genomic_DNA"/>
</dbReference>
<gene>
    <name evidence="3" type="ORF">BGT96224V316_LOCUS2479</name>
</gene>
<dbReference type="PANTHER" id="PTHR39472">
    <property type="entry name" value="EXPRESSED PROTEIN"/>
    <property type="match status" value="1"/>
</dbReference>
<feature type="compositionally biased region" description="Polar residues" evidence="2">
    <location>
        <begin position="1"/>
        <end position="32"/>
    </location>
</feature>